<comment type="caution">
    <text evidence="2">The sequence shown here is derived from an EMBL/GenBank/DDBJ whole genome shotgun (WGS) entry which is preliminary data.</text>
</comment>
<name>A0AA46E087_9FUSO</name>
<gene>
    <name evidence="2" type="ORF">EV215_0217</name>
</gene>
<sequence>MIKNMIQNILGNNYSEEEYILEIENLKNECNELIDVIHQKDEKINELYNELEEMNKKIKSIQNTTKIDNNLLDKLDQEIKKRDNKIKELENENTKIKIELNLLKESKTILSEEIKNVETIEFNFKILINDFFPERKFEKFKKECALRNFIYVDDILKYDISMFELTETKLQNVIERLNDYREKKFDKETIEYLKYGDKISKVFFRYRSFVKFCKGINLENIIELKDFDFNILLENGFTKVQIEKIKTKYNEYMSLRKK</sequence>
<keyword evidence="3" id="KW-1185">Reference proteome</keyword>
<dbReference type="AlphaFoldDB" id="A0AA46E087"/>
<organism evidence="2 3">
    <name type="scientific">Hypnocyclicus thermotrophus</name>
    <dbReference type="NCBI Taxonomy" id="1627895"/>
    <lineage>
        <taxon>Bacteria</taxon>
        <taxon>Fusobacteriati</taxon>
        <taxon>Fusobacteriota</taxon>
        <taxon>Fusobacteriia</taxon>
        <taxon>Fusobacteriales</taxon>
        <taxon>Fusobacteriaceae</taxon>
        <taxon>Hypnocyclicus</taxon>
    </lineage>
</organism>
<dbReference type="RefSeq" id="WP_166667299.1">
    <property type="nucleotide sequence ID" value="NZ_SOBG01000001.1"/>
</dbReference>
<evidence type="ECO:0000313" key="2">
    <source>
        <dbReference type="EMBL" id="TDT72412.1"/>
    </source>
</evidence>
<keyword evidence="1" id="KW-0175">Coiled coil</keyword>
<evidence type="ECO:0000313" key="3">
    <source>
        <dbReference type="Proteomes" id="UP000294678"/>
    </source>
</evidence>
<dbReference type="Proteomes" id="UP000294678">
    <property type="component" value="Unassembled WGS sequence"/>
</dbReference>
<dbReference type="EMBL" id="SOBG01000001">
    <property type="protein sequence ID" value="TDT72412.1"/>
    <property type="molecule type" value="Genomic_DNA"/>
</dbReference>
<accession>A0AA46E087</accession>
<proteinExistence type="predicted"/>
<evidence type="ECO:0000256" key="1">
    <source>
        <dbReference type="SAM" id="Coils"/>
    </source>
</evidence>
<feature type="coiled-coil region" evidence="1">
    <location>
        <begin position="16"/>
        <end position="106"/>
    </location>
</feature>
<protein>
    <submittedName>
        <fullName evidence="2">Uncharacterized protein</fullName>
    </submittedName>
</protein>
<reference evidence="2 3" key="1">
    <citation type="submission" date="2019-03" db="EMBL/GenBank/DDBJ databases">
        <title>Genomic Encyclopedia of Type Strains, Phase IV (KMG-IV): sequencing the most valuable type-strain genomes for metagenomic binning, comparative biology and taxonomic classification.</title>
        <authorList>
            <person name="Goeker M."/>
        </authorList>
    </citation>
    <scope>NUCLEOTIDE SEQUENCE [LARGE SCALE GENOMIC DNA]</scope>
    <source>
        <strain evidence="2 3">DSM 100055</strain>
    </source>
</reference>